<accession>A0A0F4GUT2</accession>
<comment type="caution">
    <text evidence="1">The sequence shown here is derived from an EMBL/GenBank/DDBJ whole genome shotgun (WGS) entry which is preliminary data.</text>
</comment>
<dbReference type="EMBL" id="LAFY01000338">
    <property type="protein sequence ID" value="KJX99945.1"/>
    <property type="molecule type" value="Genomic_DNA"/>
</dbReference>
<protein>
    <submittedName>
        <fullName evidence="1">Uncharacterized protein</fullName>
    </submittedName>
</protein>
<dbReference type="OrthoDB" id="3639334at2759"/>
<keyword evidence="2" id="KW-1185">Reference proteome</keyword>
<reference evidence="1 2" key="1">
    <citation type="submission" date="2015-03" db="EMBL/GenBank/DDBJ databases">
        <title>RNA-seq based gene annotation and comparative genomics of four Zymoseptoria species reveal species-specific pathogenicity related genes and transposable element activity.</title>
        <authorList>
            <person name="Grandaubert J."/>
            <person name="Bhattacharyya A."/>
            <person name="Stukenbrock E.H."/>
        </authorList>
    </citation>
    <scope>NUCLEOTIDE SEQUENCE [LARGE SCALE GENOMIC DNA]</scope>
    <source>
        <strain evidence="1 2">Zb18110</strain>
    </source>
</reference>
<dbReference type="AlphaFoldDB" id="A0A0F4GUT2"/>
<name>A0A0F4GUT2_9PEZI</name>
<organism evidence="1 2">
    <name type="scientific">Zymoseptoria brevis</name>
    <dbReference type="NCBI Taxonomy" id="1047168"/>
    <lineage>
        <taxon>Eukaryota</taxon>
        <taxon>Fungi</taxon>
        <taxon>Dikarya</taxon>
        <taxon>Ascomycota</taxon>
        <taxon>Pezizomycotina</taxon>
        <taxon>Dothideomycetes</taxon>
        <taxon>Dothideomycetidae</taxon>
        <taxon>Mycosphaerellales</taxon>
        <taxon>Mycosphaerellaceae</taxon>
        <taxon>Zymoseptoria</taxon>
    </lineage>
</organism>
<sequence length="190" mass="21520">MASLLDLPRELRDMISNTLIINNQPFRLTSTDQLRTNSPTSGLDQTCRQFHAEYAHLLRRAAFTSGTKTVVPVHNFDFSQMLTFAEGLRPHEVSAASRNRNLVVNLFVFDPQALNVQSLVQWVKLCEKTGLEVEYVLQWTAFDVKTLIKGVDVAVGGYREGEKIVKALRTKSVGGWSWEGYCKEMKKGRK</sequence>
<proteinExistence type="predicted"/>
<gene>
    <name evidence="1" type="ORF">TI39_contig346g00022</name>
</gene>
<evidence type="ECO:0000313" key="1">
    <source>
        <dbReference type="EMBL" id="KJX99945.1"/>
    </source>
</evidence>
<evidence type="ECO:0000313" key="2">
    <source>
        <dbReference type="Proteomes" id="UP000033647"/>
    </source>
</evidence>
<dbReference type="Proteomes" id="UP000033647">
    <property type="component" value="Unassembled WGS sequence"/>
</dbReference>